<keyword evidence="5" id="KW-1003">Cell membrane</keyword>
<evidence type="ECO:0000256" key="7">
    <source>
        <dbReference type="ARBA" id="ARBA00022741"/>
    </source>
</evidence>
<evidence type="ECO:0000256" key="2">
    <source>
        <dbReference type="ARBA" id="ARBA00004202"/>
    </source>
</evidence>
<dbReference type="InterPro" id="IPR017871">
    <property type="entry name" value="ABC_transporter-like_CS"/>
</dbReference>
<dbReference type="PROSITE" id="PS50893">
    <property type="entry name" value="ABC_TRANSPORTER_2"/>
    <property type="match status" value="1"/>
</dbReference>
<dbReference type="PANTHER" id="PTHR43553">
    <property type="entry name" value="HEAVY METAL TRANSPORTER"/>
    <property type="match status" value="1"/>
</dbReference>
<accession>A0ABW3D8F1</accession>
<dbReference type="InterPro" id="IPR050095">
    <property type="entry name" value="ECF_ABC_transporter_ATP-bd"/>
</dbReference>
<dbReference type="InterPro" id="IPR027417">
    <property type="entry name" value="P-loop_NTPase"/>
</dbReference>
<evidence type="ECO:0000256" key="3">
    <source>
        <dbReference type="ARBA" id="ARBA00005417"/>
    </source>
</evidence>
<keyword evidence="16" id="KW-1185">Reference proteome</keyword>
<dbReference type="Pfam" id="PF00005">
    <property type="entry name" value="ABC_tran"/>
    <property type="match status" value="1"/>
</dbReference>
<feature type="transmembrane region" description="Helical" evidence="13">
    <location>
        <begin position="627"/>
        <end position="646"/>
    </location>
</feature>
<dbReference type="EMBL" id="JBHTIU010000035">
    <property type="protein sequence ID" value="MFD0869730.1"/>
    <property type="molecule type" value="Genomic_DNA"/>
</dbReference>
<comment type="subcellular location">
    <subcellularLocation>
        <location evidence="2">Cell membrane</location>
        <topology evidence="2">Peripheral membrane protein</topology>
    </subcellularLocation>
    <subcellularLocation>
        <location evidence="1">Membrane</location>
        <topology evidence="1">Multi-pass membrane protein</topology>
    </subcellularLocation>
</comment>
<dbReference type="SMART" id="SM00382">
    <property type="entry name" value="AAA"/>
    <property type="match status" value="1"/>
</dbReference>
<evidence type="ECO:0000256" key="9">
    <source>
        <dbReference type="ARBA" id="ARBA00022967"/>
    </source>
</evidence>
<evidence type="ECO:0000256" key="12">
    <source>
        <dbReference type="SAM" id="MobiDB-lite"/>
    </source>
</evidence>
<dbReference type="Proteomes" id="UP001597120">
    <property type="component" value="Unassembled WGS sequence"/>
</dbReference>
<feature type="domain" description="ABC transporter" evidence="14">
    <location>
        <begin position="3"/>
        <end position="242"/>
    </location>
</feature>
<keyword evidence="7" id="KW-0547">Nucleotide-binding</keyword>
<feature type="region of interest" description="Disordered" evidence="12">
    <location>
        <begin position="312"/>
        <end position="363"/>
    </location>
</feature>
<evidence type="ECO:0000313" key="15">
    <source>
        <dbReference type="EMBL" id="MFD0869730.1"/>
    </source>
</evidence>
<evidence type="ECO:0000256" key="6">
    <source>
        <dbReference type="ARBA" id="ARBA00022692"/>
    </source>
</evidence>
<evidence type="ECO:0000256" key="8">
    <source>
        <dbReference type="ARBA" id="ARBA00022840"/>
    </source>
</evidence>
<comment type="similarity">
    <text evidence="3">Belongs to the ABC transporter superfamily.</text>
</comment>
<dbReference type="CDD" id="cd16914">
    <property type="entry name" value="EcfT"/>
    <property type="match status" value="1"/>
</dbReference>
<feature type="transmembrane region" description="Helical" evidence="13">
    <location>
        <begin position="406"/>
        <end position="437"/>
    </location>
</feature>
<dbReference type="Pfam" id="PF02361">
    <property type="entry name" value="CbiQ"/>
    <property type="match status" value="1"/>
</dbReference>
<reference evidence="16" key="1">
    <citation type="journal article" date="2019" name="Int. J. Syst. Evol. Microbiol.">
        <title>The Global Catalogue of Microorganisms (GCM) 10K type strain sequencing project: providing services to taxonomists for standard genome sequencing and annotation.</title>
        <authorList>
            <consortium name="The Broad Institute Genomics Platform"/>
            <consortium name="The Broad Institute Genome Sequencing Center for Infectious Disease"/>
            <person name="Wu L."/>
            <person name="Ma J."/>
        </authorList>
    </citation>
    <scope>NUCLEOTIDE SEQUENCE [LARGE SCALE GENOMIC DNA]</scope>
    <source>
        <strain evidence="16">CCUG 57263</strain>
    </source>
</reference>
<evidence type="ECO:0000259" key="14">
    <source>
        <dbReference type="PROSITE" id="PS50893"/>
    </source>
</evidence>
<feature type="transmembrane region" description="Helical" evidence="13">
    <location>
        <begin position="490"/>
        <end position="511"/>
    </location>
</feature>
<evidence type="ECO:0000256" key="10">
    <source>
        <dbReference type="ARBA" id="ARBA00022989"/>
    </source>
</evidence>
<protein>
    <submittedName>
        <fullName evidence="15">ATP-binding cassette domain-containing protein</fullName>
    </submittedName>
</protein>
<keyword evidence="11 13" id="KW-0472">Membrane</keyword>
<keyword evidence="6 13" id="KW-0812">Transmembrane</keyword>
<organism evidence="15 16">
    <name type="scientific">Paenibacillus residui</name>
    <dbReference type="NCBI Taxonomy" id="629724"/>
    <lineage>
        <taxon>Bacteria</taxon>
        <taxon>Bacillati</taxon>
        <taxon>Bacillota</taxon>
        <taxon>Bacilli</taxon>
        <taxon>Bacillales</taxon>
        <taxon>Paenibacillaceae</taxon>
        <taxon>Paenibacillus</taxon>
    </lineage>
</organism>
<keyword evidence="4" id="KW-0813">Transport</keyword>
<dbReference type="InterPro" id="IPR003439">
    <property type="entry name" value="ABC_transporter-like_ATP-bd"/>
</dbReference>
<feature type="transmembrane region" description="Helical" evidence="13">
    <location>
        <begin position="449"/>
        <end position="470"/>
    </location>
</feature>
<dbReference type="SUPFAM" id="SSF52540">
    <property type="entry name" value="P-loop containing nucleoside triphosphate hydrolases"/>
    <property type="match status" value="1"/>
</dbReference>
<keyword evidence="8 15" id="KW-0067">ATP-binding</keyword>
<evidence type="ECO:0000313" key="16">
    <source>
        <dbReference type="Proteomes" id="UP001597120"/>
    </source>
</evidence>
<gene>
    <name evidence="15" type="ORF">ACFQ03_11255</name>
</gene>
<keyword evidence="9" id="KW-1278">Translocase</keyword>
<sequence>MDLRLEGIGVTSPKHKETWLLREVTSTLHSGSLTLLVGRTGAGKSTLLDIVAGLTEPSEGTIALGGEPFWNRGRISRDILRRSALVFQSPEQQLFARTVLQEFKYSLKPLRLSPEEEKRRIAQALSIVGLPEELLEENPLTLSGGQKRRVALATAFACRPEWLLLDEPTAGLDGEGLGSFARYIETWKRETGAGIVLATHDLDTFLPMADFVWIINDGKVSATVPGEELLRRPELLLEAGLLPPDGLRAAELLKRQGLKLPSGWLAPEQLAAAIALALHARAGSDAAAQENGPSPIAGATAQGYDPALIAGPTAQNGLAQGDSATAQGKSNASVVGTTAQGTKNASVVGTTERGNEPMPGVGNDPCVAKPVPAATAASRETASVTKPATGAPVKSWLQSCDPRSIWVVYMLISVGILLQRSWAGVAAGLIITAAALVGAKAGWRPVRRLASGFLLFMVLSSVVAGLRLSVHGTDGFHLSIGFSMQAAQQTMLQLSRIWCLLLIGALLPLAVGSMRMKQGLEQGLSFLKRIRLPVEALALSVALVFRFIPLIFSEWERFSRIARARAKSGSKPGRIALRELPAVLIPLLASLLHLADQFSSAMEIRGYTGTGMKRTSGVMLKIEAKDWTFIACGLFIFAMLFLIRQWS</sequence>
<evidence type="ECO:0000256" key="11">
    <source>
        <dbReference type="ARBA" id="ARBA00023136"/>
    </source>
</evidence>
<evidence type="ECO:0000256" key="1">
    <source>
        <dbReference type="ARBA" id="ARBA00004141"/>
    </source>
</evidence>
<proteinExistence type="inferred from homology"/>
<comment type="caution">
    <text evidence="15">The sequence shown here is derived from an EMBL/GenBank/DDBJ whole genome shotgun (WGS) entry which is preliminary data.</text>
</comment>
<dbReference type="InterPro" id="IPR003593">
    <property type="entry name" value="AAA+_ATPase"/>
</dbReference>
<name>A0ABW3D8F1_9BACL</name>
<evidence type="ECO:0000256" key="13">
    <source>
        <dbReference type="SAM" id="Phobius"/>
    </source>
</evidence>
<dbReference type="RefSeq" id="WP_379288192.1">
    <property type="nucleotide sequence ID" value="NZ_JBHTIU010000035.1"/>
</dbReference>
<dbReference type="InterPro" id="IPR003339">
    <property type="entry name" value="ABC/ECF_trnsptr_transmembrane"/>
</dbReference>
<evidence type="ECO:0000256" key="5">
    <source>
        <dbReference type="ARBA" id="ARBA00022475"/>
    </source>
</evidence>
<dbReference type="InterPro" id="IPR015856">
    <property type="entry name" value="ABC_transpr_CbiO/EcfA_su"/>
</dbReference>
<evidence type="ECO:0000256" key="4">
    <source>
        <dbReference type="ARBA" id="ARBA00022448"/>
    </source>
</evidence>
<dbReference type="GO" id="GO:0005524">
    <property type="term" value="F:ATP binding"/>
    <property type="evidence" value="ECO:0007669"/>
    <property type="project" value="UniProtKB-KW"/>
</dbReference>
<keyword evidence="10 13" id="KW-1133">Transmembrane helix</keyword>
<dbReference type="Gene3D" id="3.40.50.300">
    <property type="entry name" value="P-loop containing nucleotide triphosphate hydrolases"/>
    <property type="match status" value="1"/>
</dbReference>
<feature type="compositionally biased region" description="Polar residues" evidence="12">
    <location>
        <begin position="313"/>
        <end position="349"/>
    </location>
</feature>
<dbReference type="PROSITE" id="PS00211">
    <property type="entry name" value="ABC_TRANSPORTER_1"/>
    <property type="match status" value="1"/>
</dbReference>
<dbReference type="CDD" id="cd03225">
    <property type="entry name" value="ABC_cobalt_CbiO_domain1"/>
    <property type="match status" value="1"/>
</dbReference>